<accession>A0AA36H9J9</accession>
<organism evidence="1 2">
    <name type="scientific">Cylicocyclus nassatus</name>
    <name type="common">Nematode worm</name>
    <dbReference type="NCBI Taxonomy" id="53992"/>
    <lineage>
        <taxon>Eukaryota</taxon>
        <taxon>Metazoa</taxon>
        <taxon>Ecdysozoa</taxon>
        <taxon>Nematoda</taxon>
        <taxon>Chromadorea</taxon>
        <taxon>Rhabditida</taxon>
        <taxon>Rhabditina</taxon>
        <taxon>Rhabditomorpha</taxon>
        <taxon>Strongyloidea</taxon>
        <taxon>Strongylidae</taxon>
        <taxon>Cylicocyclus</taxon>
    </lineage>
</organism>
<dbReference type="Proteomes" id="UP001176961">
    <property type="component" value="Unassembled WGS sequence"/>
</dbReference>
<evidence type="ECO:0000313" key="2">
    <source>
        <dbReference type="Proteomes" id="UP001176961"/>
    </source>
</evidence>
<reference evidence="1" key="1">
    <citation type="submission" date="2023-07" db="EMBL/GenBank/DDBJ databases">
        <authorList>
            <consortium name="CYATHOMIX"/>
        </authorList>
    </citation>
    <scope>NUCLEOTIDE SEQUENCE</scope>
    <source>
        <strain evidence="1">N/A</strain>
    </source>
</reference>
<comment type="caution">
    <text evidence="1">The sequence shown here is derived from an EMBL/GenBank/DDBJ whole genome shotgun (WGS) entry which is preliminary data.</text>
</comment>
<sequence>MSIKYGISRQKQDNTEAYDELEENLYVDNVLLTADDSESLVRKQFMTNDAARNRLIEPTRSIQGKERKNSGNTMESAKRYLLHKVQITV</sequence>
<protein>
    <submittedName>
        <fullName evidence="1">Uncharacterized protein</fullName>
    </submittedName>
</protein>
<name>A0AA36H9J9_CYLNA</name>
<dbReference type="AlphaFoldDB" id="A0AA36H9J9"/>
<proteinExistence type="predicted"/>
<dbReference type="EMBL" id="CATQJL010000316">
    <property type="protein sequence ID" value="CAJ0606255.1"/>
    <property type="molecule type" value="Genomic_DNA"/>
</dbReference>
<keyword evidence="2" id="KW-1185">Reference proteome</keyword>
<evidence type="ECO:0000313" key="1">
    <source>
        <dbReference type="EMBL" id="CAJ0606255.1"/>
    </source>
</evidence>
<gene>
    <name evidence="1" type="ORF">CYNAS_LOCUS18238</name>
</gene>